<dbReference type="AlphaFoldDB" id="A0A7J4IZ35"/>
<name>A0A7J4IZ35_9ARCH</name>
<proteinExistence type="predicted"/>
<reference evidence="3" key="1">
    <citation type="journal article" date="2020" name="bioRxiv">
        <title>A rank-normalized archaeal taxonomy based on genome phylogeny resolves widespread incomplete and uneven classifications.</title>
        <authorList>
            <person name="Rinke C."/>
            <person name="Chuvochina M."/>
            <person name="Mussig A.J."/>
            <person name="Chaumeil P.-A."/>
            <person name="Waite D.W."/>
            <person name="Whitman W.B."/>
            <person name="Parks D.H."/>
            <person name="Hugenholtz P."/>
        </authorList>
    </citation>
    <scope>NUCLEOTIDE SEQUENCE [LARGE SCALE GENOMIC DNA]</scope>
</reference>
<dbReference type="PANTHER" id="PTHR46112">
    <property type="entry name" value="AMINOPEPTIDASE"/>
    <property type="match status" value="1"/>
</dbReference>
<dbReference type="InterPro" id="IPR000994">
    <property type="entry name" value="Pept_M24"/>
</dbReference>
<accession>A0A7J4IZ35</accession>
<dbReference type="InterPro" id="IPR036005">
    <property type="entry name" value="Creatinase/aminopeptidase-like"/>
</dbReference>
<dbReference type="Pfam" id="PF00557">
    <property type="entry name" value="Peptidase_M24"/>
    <property type="match status" value="1"/>
</dbReference>
<dbReference type="PANTHER" id="PTHR46112:SF3">
    <property type="entry name" value="AMINOPEPTIDASE YPDF"/>
    <property type="match status" value="1"/>
</dbReference>
<feature type="domain" description="Peptidase M24" evidence="1">
    <location>
        <begin position="9"/>
        <end position="209"/>
    </location>
</feature>
<sequence length="234" mass="26238">MHKEKIRPIKAGCRINDAIFSKVVAHAMAGKFATERDIAKFINAQIRKAGARNAFPPIVAIGKNAVDWHHKPTGARLAEGGFCVIDFGARVNRYCSDMTRTIYFGKASAKEKRIYSLVRRANEKSILKVKAKSDGNDIYKYSRRLLGGYARYFGHGLGHGLGKIIHARPRLSRKKGRLLQEGDVVTIEPGVYIPKNFGIRIEDDVLVTKKGHKLLSHSTKELIEIQTVEFGIRR</sequence>
<gene>
    <name evidence="2" type="ORF">HA254_02555</name>
</gene>
<dbReference type="EMBL" id="DUGC01000046">
    <property type="protein sequence ID" value="HIH09529.1"/>
    <property type="molecule type" value="Genomic_DNA"/>
</dbReference>
<evidence type="ECO:0000259" key="1">
    <source>
        <dbReference type="Pfam" id="PF00557"/>
    </source>
</evidence>
<organism evidence="2 3">
    <name type="scientific">Candidatus Iainarchaeum sp</name>
    <dbReference type="NCBI Taxonomy" id="3101447"/>
    <lineage>
        <taxon>Archaea</taxon>
        <taxon>Candidatus Iainarchaeota</taxon>
        <taxon>Candidatus Iainarchaeia</taxon>
        <taxon>Candidatus Iainarchaeales</taxon>
        <taxon>Candidatus Iainarchaeaceae</taxon>
        <taxon>Candidatus Iainarchaeum</taxon>
    </lineage>
</organism>
<dbReference type="InterPro" id="IPR050659">
    <property type="entry name" value="Peptidase_M24B"/>
</dbReference>
<dbReference type="SUPFAM" id="SSF55920">
    <property type="entry name" value="Creatinase/aminopeptidase"/>
    <property type="match status" value="1"/>
</dbReference>
<dbReference type="Proteomes" id="UP000565078">
    <property type="component" value="Unassembled WGS sequence"/>
</dbReference>
<protein>
    <submittedName>
        <fullName evidence="2">M24 family metallopeptidase</fullName>
    </submittedName>
</protein>
<evidence type="ECO:0000313" key="3">
    <source>
        <dbReference type="Proteomes" id="UP000565078"/>
    </source>
</evidence>
<evidence type="ECO:0000313" key="2">
    <source>
        <dbReference type="EMBL" id="HIH09529.1"/>
    </source>
</evidence>
<dbReference type="Gene3D" id="3.90.230.10">
    <property type="entry name" value="Creatinase/methionine aminopeptidase superfamily"/>
    <property type="match status" value="1"/>
</dbReference>
<comment type="caution">
    <text evidence="2">The sequence shown here is derived from an EMBL/GenBank/DDBJ whole genome shotgun (WGS) entry which is preliminary data.</text>
</comment>